<dbReference type="GO" id="GO:0006508">
    <property type="term" value="P:proteolysis"/>
    <property type="evidence" value="ECO:0007669"/>
    <property type="project" value="InterPro"/>
</dbReference>
<protein>
    <submittedName>
        <fullName evidence="2">ABC transporter permease</fullName>
    </submittedName>
</protein>
<dbReference type="InterPro" id="IPR005074">
    <property type="entry name" value="Peptidase_C39"/>
</dbReference>
<gene>
    <name evidence="2" type="ORF">GM540_11495</name>
</gene>
<dbReference type="GO" id="GO:0008233">
    <property type="term" value="F:peptidase activity"/>
    <property type="evidence" value="ECO:0007669"/>
    <property type="project" value="InterPro"/>
</dbReference>
<feature type="non-terminal residue" evidence="2">
    <location>
        <position position="160"/>
    </location>
</feature>
<dbReference type="Pfam" id="PF03412">
    <property type="entry name" value="Peptidase_C39"/>
    <property type="match status" value="1"/>
</dbReference>
<dbReference type="GO" id="GO:0005524">
    <property type="term" value="F:ATP binding"/>
    <property type="evidence" value="ECO:0007669"/>
    <property type="project" value="InterPro"/>
</dbReference>
<dbReference type="AlphaFoldDB" id="A0A6G2DDC6"/>
<organism evidence="2 3">
    <name type="scientific">Streptococcus pneumoniae</name>
    <dbReference type="NCBI Taxonomy" id="1313"/>
    <lineage>
        <taxon>Bacteria</taxon>
        <taxon>Bacillati</taxon>
        <taxon>Bacillota</taxon>
        <taxon>Bacilli</taxon>
        <taxon>Lactobacillales</taxon>
        <taxon>Streptococcaceae</taxon>
        <taxon>Streptococcus</taxon>
    </lineage>
</organism>
<proteinExistence type="predicted"/>
<evidence type="ECO:0000259" key="1">
    <source>
        <dbReference type="PROSITE" id="PS50990"/>
    </source>
</evidence>
<accession>A0A6G2DDC6</accession>
<feature type="domain" description="Peptidase C39" evidence="1">
    <location>
        <begin position="2"/>
        <end position="127"/>
    </location>
</feature>
<dbReference type="GO" id="GO:0016020">
    <property type="term" value="C:membrane"/>
    <property type="evidence" value="ECO:0007669"/>
    <property type="project" value="InterPro"/>
</dbReference>
<reference evidence="2 3" key="1">
    <citation type="submission" date="2019-11" db="EMBL/GenBank/DDBJ databases">
        <title>Growth characteristics of pneumococcus vary with the chemical composition of the capsule and with environmental conditions.</title>
        <authorList>
            <person name="Tothpal A."/>
            <person name="Desobry K."/>
            <person name="Joshi S."/>
            <person name="Wyllie A.L."/>
            <person name="Weinberger D.M."/>
        </authorList>
    </citation>
    <scope>NUCLEOTIDE SEQUENCE [LARGE SCALE GENOMIC DNA]</scope>
    <source>
        <strain evidence="3">pnumococcus19F</strain>
    </source>
</reference>
<dbReference type="PROSITE" id="PS50990">
    <property type="entry name" value="PEPTIDASE_C39"/>
    <property type="match status" value="1"/>
</dbReference>
<name>A0A6G2DDC6_STREE</name>
<comment type="caution">
    <text evidence="2">The sequence shown here is derived from an EMBL/GenBank/DDBJ whole genome shotgun (WGS) entry which is preliminary data.</text>
</comment>
<dbReference type="EMBL" id="WNHQ01001257">
    <property type="protein sequence ID" value="MTV74580.1"/>
    <property type="molecule type" value="Genomic_DNA"/>
</dbReference>
<evidence type="ECO:0000313" key="2">
    <source>
        <dbReference type="EMBL" id="MTV74580.1"/>
    </source>
</evidence>
<dbReference type="Proteomes" id="UP000483094">
    <property type="component" value="Unassembled WGS sequence"/>
</dbReference>
<sequence>MQHDQSDCAAAVVSTVLLSYKKELSIMKIREIIGTDMYGTTVSGIVSGLNKLNFTVKAVRVALEDLTPKLTFPAILQVKNDLGQNHFVVLHSIKRNSKFYVADPASGIRKMSSDELGEIYQGITLFMVPNSDFERGKLKGKGLLDLFGRLIFNQKGLIST</sequence>
<dbReference type="Gene3D" id="3.90.70.10">
    <property type="entry name" value="Cysteine proteinases"/>
    <property type="match status" value="1"/>
</dbReference>
<evidence type="ECO:0000313" key="3">
    <source>
        <dbReference type="Proteomes" id="UP000483094"/>
    </source>
</evidence>